<keyword evidence="3" id="KW-0472">Membrane</keyword>
<keyword evidence="3" id="KW-1133">Transmembrane helix</keyword>
<sequence>MSEEHRETGTGWPQPAEPGRPSGPAGEPDPRPDAPDPDELSPLAPAGEPPVEREDVPAPAEEPGAVVSPRPEPEPAPEPEGPEPEGPEPEGPEPEGPEPEARPERVSVSRRLTSAGAMIAVLLALLGFTLVVQLKTTSTDPTLAATREEDLVRISSDLDARERRLRQDIEALEDSQRQLRSGEQGRQAALEEATRRADELGILAGTLPAVGPGLEVEFRGPEKATSSTRILDAVQELRGAGAEAMQIQGADGTAVRVIASTYFVDGSGGGLVVDGRRLSAPYTILVIGDPATMRTALNIPGGVVSTVREAGGNVTSEDREVVEVSQLHAPIKLDHARPVS</sequence>
<protein>
    <submittedName>
        <fullName evidence="4">DUF881 domain-containing protein</fullName>
    </submittedName>
</protein>
<name>A0ABW7ZUQ1_9ACTN</name>
<evidence type="ECO:0000256" key="3">
    <source>
        <dbReference type="SAM" id="Phobius"/>
    </source>
</evidence>
<proteinExistence type="inferred from homology"/>
<feature type="transmembrane region" description="Helical" evidence="3">
    <location>
        <begin position="112"/>
        <end position="132"/>
    </location>
</feature>
<dbReference type="Pfam" id="PF05949">
    <property type="entry name" value="DUF881"/>
    <property type="match status" value="1"/>
</dbReference>
<gene>
    <name evidence="4" type="ORF">ACIBP4_28815</name>
</gene>
<keyword evidence="5" id="KW-1185">Reference proteome</keyword>
<dbReference type="Proteomes" id="UP001612812">
    <property type="component" value="Unassembled WGS sequence"/>
</dbReference>
<dbReference type="InterPro" id="IPR010273">
    <property type="entry name" value="DUF881"/>
</dbReference>
<feature type="region of interest" description="Disordered" evidence="2">
    <location>
        <begin position="1"/>
        <end position="108"/>
    </location>
</feature>
<comment type="similarity">
    <text evidence="1">Belongs to the UPF0749 family.</text>
</comment>
<evidence type="ECO:0000256" key="2">
    <source>
        <dbReference type="SAM" id="MobiDB-lite"/>
    </source>
</evidence>
<dbReference type="PANTHER" id="PTHR37313">
    <property type="entry name" value="UPF0749 PROTEIN RV1825"/>
    <property type="match status" value="1"/>
</dbReference>
<dbReference type="RefSeq" id="WP_396771358.1">
    <property type="nucleotide sequence ID" value="NZ_JBITLA010000016.1"/>
</dbReference>
<feature type="compositionally biased region" description="Acidic residues" evidence="2">
    <location>
        <begin position="75"/>
        <end position="98"/>
    </location>
</feature>
<dbReference type="EMBL" id="JBITLE010000017">
    <property type="protein sequence ID" value="MFI7266295.1"/>
    <property type="molecule type" value="Genomic_DNA"/>
</dbReference>
<keyword evidence="3" id="KW-0812">Transmembrane</keyword>
<evidence type="ECO:0000256" key="1">
    <source>
        <dbReference type="ARBA" id="ARBA00009108"/>
    </source>
</evidence>
<dbReference type="Gene3D" id="3.30.70.1880">
    <property type="entry name" value="Protein of unknown function DUF881"/>
    <property type="match status" value="1"/>
</dbReference>
<evidence type="ECO:0000313" key="4">
    <source>
        <dbReference type="EMBL" id="MFI7266295.1"/>
    </source>
</evidence>
<organism evidence="4 5">
    <name type="scientific">Micromonospora maritima</name>
    <dbReference type="NCBI Taxonomy" id="986711"/>
    <lineage>
        <taxon>Bacteria</taxon>
        <taxon>Bacillati</taxon>
        <taxon>Actinomycetota</taxon>
        <taxon>Actinomycetes</taxon>
        <taxon>Micromonosporales</taxon>
        <taxon>Micromonosporaceae</taxon>
        <taxon>Micromonospora</taxon>
    </lineage>
</organism>
<dbReference type="PANTHER" id="PTHR37313:SF2">
    <property type="entry name" value="UPF0749 PROTEIN YLXX"/>
    <property type="match status" value="1"/>
</dbReference>
<accession>A0ABW7ZUQ1</accession>
<reference evidence="4 5" key="1">
    <citation type="submission" date="2024-10" db="EMBL/GenBank/DDBJ databases">
        <title>The Natural Products Discovery Center: Release of the First 8490 Sequenced Strains for Exploring Actinobacteria Biosynthetic Diversity.</title>
        <authorList>
            <person name="Kalkreuter E."/>
            <person name="Kautsar S.A."/>
            <person name="Yang D."/>
            <person name="Bader C.D."/>
            <person name="Teijaro C.N."/>
            <person name="Fluegel L."/>
            <person name="Davis C.M."/>
            <person name="Simpson J.R."/>
            <person name="Lauterbach L."/>
            <person name="Steele A.D."/>
            <person name="Gui C."/>
            <person name="Meng S."/>
            <person name="Li G."/>
            <person name="Viehrig K."/>
            <person name="Ye F."/>
            <person name="Su P."/>
            <person name="Kiefer A.F."/>
            <person name="Nichols A."/>
            <person name="Cepeda A.J."/>
            <person name="Yan W."/>
            <person name="Fan B."/>
            <person name="Jiang Y."/>
            <person name="Adhikari A."/>
            <person name="Zheng C.-J."/>
            <person name="Schuster L."/>
            <person name="Cowan T.M."/>
            <person name="Smanski M.J."/>
            <person name="Chevrette M.G."/>
            <person name="De Carvalho L.P.S."/>
            <person name="Shen B."/>
        </authorList>
    </citation>
    <scope>NUCLEOTIDE SEQUENCE [LARGE SCALE GENOMIC DNA]</scope>
    <source>
        <strain evidence="4 5">NPDC049845</strain>
    </source>
</reference>
<evidence type="ECO:0000313" key="5">
    <source>
        <dbReference type="Proteomes" id="UP001612812"/>
    </source>
</evidence>
<comment type="caution">
    <text evidence="4">The sequence shown here is derived from an EMBL/GenBank/DDBJ whole genome shotgun (WGS) entry which is preliminary data.</text>
</comment>